<proteinExistence type="predicted"/>
<dbReference type="EMBL" id="KN716203">
    <property type="protein sequence ID" value="KJH50530.1"/>
    <property type="molecule type" value="Genomic_DNA"/>
</dbReference>
<keyword evidence="2" id="KW-1185">Reference proteome</keyword>
<evidence type="ECO:0000313" key="1">
    <source>
        <dbReference type="EMBL" id="KJH50530.1"/>
    </source>
</evidence>
<dbReference type="AlphaFoldDB" id="A0A0D8Y1G2"/>
<name>A0A0D8Y1G2_DICVI</name>
<sequence>MVRSFPSYSNFSNALWNAERYYDEVCDYEPEATSSVTSIPTVTLANGVVMPMLGLGI</sequence>
<protein>
    <submittedName>
        <fullName evidence="1">Uncharacterized protein</fullName>
    </submittedName>
</protein>
<evidence type="ECO:0000313" key="2">
    <source>
        <dbReference type="Proteomes" id="UP000053766"/>
    </source>
</evidence>
<gene>
    <name evidence="1" type="ORF">DICVIV_03294</name>
</gene>
<reference evidence="1 2" key="1">
    <citation type="submission" date="2013-11" db="EMBL/GenBank/DDBJ databases">
        <title>Draft genome of the bovine lungworm Dictyocaulus viviparus.</title>
        <authorList>
            <person name="Mitreva M."/>
        </authorList>
    </citation>
    <scope>NUCLEOTIDE SEQUENCE [LARGE SCALE GENOMIC DNA]</scope>
    <source>
        <strain evidence="1 2">HannoverDv2000</strain>
    </source>
</reference>
<accession>A0A0D8Y1G2</accession>
<organism evidence="1 2">
    <name type="scientific">Dictyocaulus viviparus</name>
    <name type="common">Bovine lungworm</name>
    <dbReference type="NCBI Taxonomy" id="29172"/>
    <lineage>
        <taxon>Eukaryota</taxon>
        <taxon>Metazoa</taxon>
        <taxon>Ecdysozoa</taxon>
        <taxon>Nematoda</taxon>
        <taxon>Chromadorea</taxon>
        <taxon>Rhabditida</taxon>
        <taxon>Rhabditina</taxon>
        <taxon>Rhabditomorpha</taxon>
        <taxon>Strongyloidea</taxon>
        <taxon>Metastrongylidae</taxon>
        <taxon>Dictyocaulus</taxon>
    </lineage>
</organism>
<dbReference type="Proteomes" id="UP000053766">
    <property type="component" value="Unassembled WGS sequence"/>
</dbReference>
<dbReference type="OrthoDB" id="5810726at2759"/>
<reference evidence="2" key="2">
    <citation type="journal article" date="2016" name="Sci. Rep.">
        <title>Dictyocaulus viviparus genome, variome and transcriptome elucidate lungworm biology and support future intervention.</title>
        <authorList>
            <person name="McNulty S.N."/>
            <person name="Strube C."/>
            <person name="Rosa B.A."/>
            <person name="Martin J.C."/>
            <person name="Tyagi R."/>
            <person name="Choi Y.J."/>
            <person name="Wang Q."/>
            <person name="Hallsworth Pepin K."/>
            <person name="Zhang X."/>
            <person name="Ozersky P."/>
            <person name="Wilson R.K."/>
            <person name="Sternberg P.W."/>
            <person name="Gasser R.B."/>
            <person name="Mitreva M."/>
        </authorList>
    </citation>
    <scope>NUCLEOTIDE SEQUENCE [LARGE SCALE GENOMIC DNA]</scope>
    <source>
        <strain evidence="2">HannoverDv2000</strain>
    </source>
</reference>